<keyword evidence="1" id="KW-0479">Metal-binding</keyword>
<dbReference type="EMBL" id="JBBLZC010000002">
    <property type="protein sequence ID" value="MEK0082228.1"/>
    <property type="molecule type" value="Genomic_DNA"/>
</dbReference>
<name>A0ABU8XM23_9PROT</name>
<comment type="caution">
    <text evidence="4">The sequence shown here is derived from an EMBL/GenBank/DDBJ whole genome shotgun (WGS) entry which is preliminary data.</text>
</comment>
<keyword evidence="5" id="KW-1185">Reference proteome</keyword>
<dbReference type="Gene3D" id="3.60.21.10">
    <property type="match status" value="1"/>
</dbReference>
<dbReference type="PANTHER" id="PTHR31302:SF31">
    <property type="entry name" value="PHOSPHODIESTERASE YAEI"/>
    <property type="match status" value="1"/>
</dbReference>
<accession>A0ABU8XM23</accession>
<dbReference type="SUPFAM" id="SSF56300">
    <property type="entry name" value="Metallo-dependent phosphatases"/>
    <property type="match status" value="1"/>
</dbReference>
<gene>
    <name evidence="4" type="ORF">U1T56_03620</name>
</gene>
<dbReference type="InterPro" id="IPR004843">
    <property type="entry name" value="Calcineurin-like_PHP"/>
</dbReference>
<evidence type="ECO:0000313" key="4">
    <source>
        <dbReference type="EMBL" id="MEK0082228.1"/>
    </source>
</evidence>
<proteinExistence type="predicted"/>
<dbReference type="Proteomes" id="UP001375743">
    <property type="component" value="Unassembled WGS sequence"/>
</dbReference>
<dbReference type="RefSeq" id="WP_418158076.1">
    <property type="nucleotide sequence ID" value="NZ_JBBLZC010000002.1"/>
</dbReference>
<dbReference type="Pfam" id="PF00149">
    <property type="entry name" value="Metallophos"/>
    <property type="match status" value="1"/>
</dbReference>
<dbReference type="InterPro" id="IPR029052">
    <property type="entry name" value="Metallo-depent_PP-like"/>
</dbReference>
<evidence type="ECO:0000259" key="3">
    <source>
        <dbReference type="Pfam" id="PF00149"/>
    </source>
</evidence>
<dbReference type="PANTHER" id="PTHR31302">
    <property type="entry name" value="TRANSMEMBRANE PROTEIN WITH METALLOPHOSPHOESTERASE DOMAIN-RELATED"/>
    <property type="match status" value="1"/>
</dbReference>
<sequence>MSLAALALGAAGAAGLYAAAVEPRRLCLRQPRVRVAAWPAGDPPLRIGVLSDLHAAWPHVTLGRIGRIVARLLAARPDLVLLPGDFVTTHTLLVRRIPIEPVAEALARLARAVPTLAVLGNHDWHYGGERIASALERAGIAVLRNAATRVETAQGRLWVAGLDDIWTGRADLARTLRNLDRSAPAVMLSHLPDVFPVLPPEIALTVAGHTHGGQVCVPGLGPLRVCTRLPRRLAYGLHEIDGRHLYVSGGIGTSALPIRFWRPPEIALLTLGAPA</sequence>
<evidence type="ECO:0000256" key="1">
    <source>
        <dbReference type="ARBA" id="ARBA00022723"/>
    </source>
</evidence>
<feature type="domain" description="Calcineurin-like phosphoesterase" evidence="3">
    <location>
        <begin position="45"/>
        <end position="138"/>
    </location>
</feature>
<organism evidence="4 5">
    <name type="scientific">Benzoatithermus flavus</name>
    <dbReference type="NCBI Taxonomy" id="3108223"/>
    <lineage>
        <taxon>Bacteria</taxon>
        <taxon>Pseudomonadati</taxon>
        <taxon>Pseudomonadota</taxon>
        <taxon>Alphaproteobacteria</taxon>
        <taxon>Geminicoccales</taxon>
        <taxon>Geminicoccaceae</taxon>
        <taxon>Benzoatithermus</taxon>
    </lineage>
</organism>
<reference evidence="4 5" key="1">
    <citation type="submission" date="2024-01" db="EMBL/GenBank/DDBJ databases">
        <title>Multi-omics insights into the function and evolution of sodium benzoate biodegradation pathways in Benzoatithermus flavus gen. nov., sp. nov. from hot spring.</title>
        <authorList>
            <person name="Hu C.-J."/>
            <person name="Li W.-J."/>
        </authorList>
    </citation>
    <scope>NUCLEOTIDE SEQUENCE [LARGE SCALE GENOMIC DNA]</scope>
    <source>
        <strain evidence="4 5">SYSU G07066</strain>
    </source>
</reference>
<protein>
    <submittedName>
        <fullName evidence="4">Metallophosphoesterase</fullName>
    </submittedName>
</protein>
<evidence type="ECO:0000313" key="5">
    <source>
        <dbReference type="Proteomes" id="UP001375743"/>
    </source>
</evidence>
<evidence type="ECO:0000256" key="2">
    <source>
        <dbReference type="ARBA" id="ARBA00022801"/>
    </source>
</evidence>
<dbReference type="InterPro" id="IPR051158">
    <property type="entry name" value="Metallophosphoesterase_sf"/>
</dbReference>
<keyword evidence="2" id="KW-0378">Hydrolase</keyword>